<keyword evidence="3" id="KW-1185">Reference proteome</keyword>
<organism evidence="2 3">
    <name type="scientific">Tepidibacter formicigenes DSM 15518</name>
    <dbReference type="NCBI Taxonomy" id="1123349"/>
    <lineage>
        <taxon>Bacteria</taxon>
        <taxon>Bacillati</taxon>
        <taxon>Bacillota</taxon>
        <taxon>Clostridia</taxon>
        <taxon>Peptostreptococcales</taxon>
        <taxon>Peptostreptococcaceae</taxon>
        <taxon>Tepidibacter</taxon>
    </lineage>
</organism>
<dbReference type="RefSeq" id="WP_072888169.1">
    <property type="nucleotide sequence ID" value="NZ_FRAE01000020.1"/>
</dbReference>
<dbReference type="Pfam" id="PF01471">
    <property type="entry name" value="PG_binding_1"/>
    <property type="match status" value="1"/>
</dbReference>
<dbReference type="EMBL" id="FRAE01000020">
    <property type="protein sequence ID" value="SHJ91041.1"/>
    <property type="molecule type" value="Genomic_DNA"/>
</dbReference>
<name>A0A1M6N5U8_9FIRM</name>
<dbReference type="SUPFAM" id="SSF47090">
    <property type="entry name" value="PGBD-like"/>
    <property type="match status" value="1"/>
</dbReference>
<evidence type="ECO:0000313" key="3">
    <source>
        <dbReference type="Proteomes" id="UP000242497"/>
    </source>
</evidence>
<dbReference type="InterPro" id="IPR002477">
    <property type="entry name" value="Peptidoglycan-bd-like"/>
</dbReference>
<feature type="domain" description="Peptidoglycan binding-like" evidence="1">
    <location>
        <begin position="341"/>
        <end position="401"/>
    </location>
</feature>
<dbReference type="STRING" id="1123349.SAMN02744037_01170"/>
<proteinExistence type="predicted"/>
<sequence length="416" mass="47176">MTDGRLLVEVIDKKTKSPIQDCRINIYTKDTDTQKTIAENLPTDISGQTPIIELPAPDLKYSQKPSEVKPWSDYVVEVIKDGYIDVIVDGVQILPTELAIQQIELVKIENTRFMRQDTMVITIGPNTLWGNYPPKIPESPNKVIPPPTGFVVLDYPQVPEFVIVHDGVPDDFSAPNYWIRYKDYIKNVASSEIYSTWPISTIYANVCAIVSFTLNRVFTEWYRGKGKNFTITSSTAYDHKFIFGRNIYQNISRVVDDIFNLYFKRPSSRRQPLLAQYCDGVQVQCPTWMTQWGSKYQGDLGKSYDEILKYFYGDDIGFDKAQVVSGVPVSFPGYTLGIGSSGKPVRTIQQQLNRIAQNYPAIPKVKVDGVYGKGTADAVKKFQEIFRLPVTGTVDFATWYRISDIYVAVTKIAELK</sequence>
<accession>A0A1M6N5U8</accession>
<dbReference type="AlphaFoldDB" id="A0A1M6N5U8"/>
<protein>
    <submittedName>
        <fullName evidence="2">Putative peptidoglycan-binding domain-containing protein</fullName>
    </submittedName>
</protein>
<evidence type="ECO:0000313" key="2">
    <source>
        <dbReference type="EMBL" id="SHJ91041.1"/>
    </source>
</evidence>
<reference evidence="3" key="1">
    <citation type="submission" date="2016-11" db="EMBL/GenBank/DDBJ databases">
        <authorList>
            <person name="Varghese N."/>
            <person name="Submissions S."/>
        </authorList>
    </citation>
    <scope>NUCLEOTIDE SEQUENCE [LARGE SCALE GENOMIC DNA]</scope>
    <source>
        <strain evidence="3">DSM 15518</strain>
    </source>
</reference>
<dbReference type="Gene3D" id="1.10.101.10">
    <property type="entry name" value="PGBD-like superfamily/PGBD"/>
    <property type="match status" value="1"/>
</dbReference>
<gene>
    <name evidence="2" type="ORF">SAMN02744037_01170</name>
</gene>
<dbReference type="Proteomes" id="UP000242497">
    <property type="component" value="Unassembled WGS sequence"/>
</dbReference>
<dbReference type="OrthoDB" id="2933491at2"/>
<dbReference type="InterPro" id="IPR036366">
    <property type="entry name" value="PGBDSf"/>
</dbReference>
<evidence type="ECO:0000259" key="1">
    <source>
        <dbReference type="Pfam" id="PF01471"/>
    </source>
</evidence>
<dbReference type="InterPro" id="IPR036365">
    <property type="entry name" value="PGBD-like_sf"/>
</dbReference>